<protein>
    <submittedName>
        <fullName evidence="3">Uncharacterized protein</fullName>
    </submittedName>
</protein>
<organism evidence="3 4">
    <name type="scientific">Sporothrix eucalyptigena</name>
    <dbReference type="NCBI Taxonomy" id="1812306"/>
    <lineage>
        <taxon>Eukaryota</taxon>
        <taxon>Fungi</taxon>
        <taxon>Dikarya</taxon>
        <taxon>Ascomycota</taxon>
        <taxon>Pezizomycotina</taxon>
        <taxon>Sordariomycetes</taxon>
        <taxon>Sordariomycetidae</taxon>
        <taxon>Ophiostomatales</taxon>
        <taxon>Ophiostomataceae</taxon>
        <taxon>Sporothrix</taxon>
    </lineage>
</organism>
<name>A0ABP0B334_9PEZI</name>
<feature type="transmembrane region" description="Helical" evidence="2">
    <location>
        <begin position="100"/>
        <end position="120"/>
    </location>
</feature>
<feature type="compositionally biased region" description="Low complexity" evidence="1">
    <location>
        <begin position="478"/>
        <end position="490"/>
    </location>
</feature>
<evidence type="ECO:0000313" key="4">
    <source>
        <dbReference type="Proteomes" id="UP001642482"/>
    </source>
</evidence>
<keyword evidence="2" id="KW-0472">Membrane</keyword>
<keyword evidence="2" id="KW-0812">Transmembrane</keyword>
<dbReference type="EMBL" id="CAWUHD010000012">
    <property type="protein sequence ID" value="CAK7213719.1"/>
    <property type="molecule type" value="Genomic_DNA"/>
</dbReference>
<evidence type="ECO:0000256" key="2">
    <source>
        <dbReference type="SAM" id="Phobius"/>
    </source>
</evidence>
<feature type="transmembrane region" description="Helical" evidence="2">
    <location>
        <begin position="141"/>
        <end position="165"/>
    </location>
</feature>
<comment type="caution">
    <text evidence="3">The sequence shown here is derived from an EMBL/GenBank/DDBJ whole genome shotgun (WGS) entry which is preliminary data.</text>
</comment>
<proteinExistence type="predicted"/>
<accession>A0ABP0B334</accession>
<feature type="compositionally biased region" description="Low complexity" evidence="1">
    <location>
        <begin position="36"/>
        <end position="48"/>
    </location>
</feature>
<dbReference type="Proteomes" id="UP001642482">
    <property type="component" value="Unassembled WGS sequence"/>
</dbReference>
<reference evidence="3 4" key="1">
    <citation type="submission" date="2024-01" db="EMBL/GenBank/DDBJ databases">
        <authorList>
            <person name="Allen C."/>
            <person name="Tagirdzhanova G."/>
        </authorList>
    </citation>
    <scope>NUCLEOTIDE SEQUENCE [LARGE SCALE GENOMIC DNA]</scope>
</reference>
<keyword evidence="2" id="KW-1133">Transmembrane helix</keyword>
<gene>
    <name evidence="3" type="ORF">SEUCBS140593_001940</name>
</gene>
<feature type="compositionally biased region" description="Pro residues" evidence="1">
    <location>
        <begin position="491"/>
        <end position="503"/>
    </location>
</feature>
<feature type="region of interest" description="Disordered" evidence="1">
    <location>
        <begin position="286"/>
        <end position="307"/>
    </location>
</feature>
<evidence type="ECO:0000256" key="1">
    <source>
        <dbReference type="SAM" id="MobiDB-lite"/>
    </source>
</evidence>
<sequence length="542" mass="57203">MAKDDDDDAGPSFSAIRDRIKKWPWGSSKSKDSDDTSSTSAAPTSSSGLYSPPPWLPLPKIVMAAFSLNLLFLLIGLIVSCLVLGGTITIDAKAIGLTESLVLISSMFSLSYMGFHMLAARRPDPVEGLTSKKRTSRHTKIILLGRITTALWSISLLAVAITIGSLPASAASSKSPLQAGLAACIMHCLDMTVILLVVERTAQPFVLPWLTPPIPEAQTLAAKALIDGILGDGVAGHPYNGQTTSSTAEEDITAVASASRASSEGEEAPAVTPKRKMRVTIKDLADEDGDPTVSTSTLAPPPSVGEPFGQPSAATLVERQEIWNRVDEGAAKNASTIKLPPHPSTFLPQHIPPIPPQHLHYAPGVATGPGPYIMPEPSPMYPYYPPQPVAYISPLQTTPYPPTPPAAPPVAPAAAAIPTRPPLSRAAGSGVPRYSYTAAATSIAAPAPGMTGPRPLYEAGRLHSYTAYVNNQRHAEASSSGSRSDGVRSVPPQPMGARPPPPVKGKRLFDKAVEGLKASEKRKEQVWDDYSTIHVPGSFVEM</sequence>
<evidence type="ECO:0000313" key="3">
    <source>
        <dbReference type="EMBL" id="CAK7213719.1"/>
    </source>
</evidence>
<feature type="region of interest" description="Disordered" evidence="1">
    <location>
        <begin position="473"/>
        <end position="506"/>
    </location>
</feature>
<keyword evidence="4" id="KW-1185">Reference proteome</keyword>
<feature type="region of interest" description="Disordered" evidence="1">
    <location>
        <begin position="1"/>
        <end position="49"/>
    </location>
</feature>
<feature type="transmembrane region" description="Helical" evidence="2">
    <location>
        <begin position="61"/>
        <end position="88"/>
    </location>
</feature>